<dbReference type="SUPFAM" id="SSF56436">
    <property type="entry name" value="C-type lectin-like"/>
    <property type="match status" value="1"/>
</dbReference>
<dbReference type="InterPro" id="IPR016187">
    <property type="entry name" value="CTDL_fold"/>
</dbReference>
<gene>
    <name evidence="3" type="ORF">FIM25_04795</name>
</gene>
<reference evidence="3 4" key="1">
    <citation type="submission" date="2019-06" db="EMBL/GenBank/DDBJ databases">
        <title>Desulfobotulus mexicanus sp. nov., a novel sulfate-reducing bacterium isolated from the sediment of an alkaline crater lake in Mexico.</title>
        <authorList>
            <person name="Hirschler-Rea A."/>
        </authorList>
    </citation>
    <scope>NUCLEOTIDE SEQUENCE [LARGE SCALE GENOMIC DNA]</scope>
    <source>
        <strain evidence="3 4">PAR22N</strain>
    </source>
</reference>
<evidence type="ECO:0000313" key="3">
    <source>
        <dbReference type="EMBL" id="TYT75405.1"/>
    </source>
</evidence>
<evidence type="ECO:0000313" key="4">
    <source>
        <dbReference type="Proteomes" id="UP000321899"/>
    </source>
</evidence>
<dbReference type="AlphaFoldDB" id="A0A5Q4VCU6"/>
<dbReference type="Pfam" id="PF03781">
    <property type="entry name" value="FGE-sulfatase"/>
    <property type="match status" value="1"/>
</dbReference>
<sequence length="691" mass="76555">MKSKPSYSSIISGILIFLCLWMVNHGIAAAAGQNKALFIGIDAYQDKTIPFPATAAEDARVLAGFLKSNMDFQVTLLSGKAADRAAILKAIQNLSASAGSDDTLLIYFSGAAEVETLYGYGWWLGSDAIKGDLQSYLEVRSIQKILRNTEARRLLLISDAPFPDAASGFPVKEKAIQKSSENQQGFSHAVLYKKGNETDPPEPGIKNGLLVSALMQSLSSMGKEWTGVQLFSEVLSKTQESSATFEYRSLKTGKDFSGDFVFTLPVKEKSIPEPVLVKAESKAQLSIASNADGTIIRINGQEQGIAPLQGLALEAGRYRVEARAAGYENFSEEFRLLPGEERGLDLILAIRRPENGRLMLQVFPENASIQFEDQKLSYSPGMALAPGNYSLRIEAPLYQSAIHDLHIKAGEITQEKIDLKLKSSYENSLAMRFLAIEAGVFEMGSPENEVRRNTDEKKILVEITKPFMMQVHEVTVGQWKSFVEDTGYKSEAETSAGAYALERGFRWVQDRHYNWQNPGYKISDELPVSAVSYNDVQNYIVWLREKEGLYYDLPTEAEWEYAARAGSSATYAYGNCLSDDQANFAANSFRAGCAVGVFRQKPMAAGSLKPNAWGLLDMHGNMWEWCRDWYGKYLENNIPIQNPSGPDSGERRILRGGGWDTDMDSIRVANRYSMPPSAAYANIGFRLVIRP</sequence>
<evidence type="ECO:0000259" key="1">
    <source>
        <dbReference type="Pfam" id="PF03781"/>
    </source>
</evidence>
<dbReference type="PANTHER" id="PTHR23150:SF19">
    <property type="entry name" value="FORMYLGLYCINE-GENERATING ENZYME"/>
    <property type="match status" value="1"/>
</dbReference>
<dbReference type="RefSeq" id="WP_139446867.1">
    <property type="nucleotide sequence ID" value="NZ_VDMB01000004.1"/>
</dbReference>
<organism evidence="3 4">
    <name type="scientific">Desulfobotulus mexicanus</name>
    <dbReference type="NCBI Taxonomy" id="2586642"/>
    <lineage>
        <taxon>Bacteria</taxon>
        <taxon>Pseudomonadati</taxon>
        <taxon>Thermodesulfobacteriota</taxon>
        <taxon>Desulfobacteria</taxon>
        <taxon>Desulfobacterales</taxon>
        <taxon>Desulfobacteraceae</taxon>
        <taxon>Desulfobotulus</taxon>
    </lineage>
</organism>
<dbReference type="InterPro" id="IPR042095">
    <property type="entry name" value="SUMF_sf"/>
</dbReference>
<dbReference type="GO" id="GO:0120147">
    <property type="term" value="F:formylglycine-generating oxidase activity"/>
    <property type="evidence" value="ECO:0007669"/>
    <property type="project" value="TreeGrafter"/>
</dbReference>
<dbReference type="Gene3D" id="3.90.1580.10">
    <property type="entry name" value="paralog of FGE (formylglycine-generating enzyme)"/>
    <property type="match status" value="1"/>
</dbReference>
<dbReference type="OrthoDB" id="9768004at2"/>
<protein>
    <submittedName>
        <fullName evidence="3">SUMF1/EgtB/PvdO family nonheme iron enzyme</fullName>
    </submittedName>
</protein>
<comment type="caution">
    <text evidence="3">The sequence shown here is derived from an EMBL/GenBank/DDBJ whole genome shotgun (WGS) entry which is preliminary data.</text>
</comment>
<keyword evidence="4" id="KW-1185">Reference proteome</keyword>
<dbReference type="InterPro" id="IPR005532">
    <property type="entry name" value="SUMF_dom"/>
</dbReference>
<dbReference type="InterPro" id="IPR013229">
    <property type="entry name" value="PEGA"/>
</dbReference>
<dbReference type="EMBL" id="VDMB01000004">
    <property type="protein sequence ID" value="TYT75405.1"/>
    <property type="molecule type" value="Genomic_DNA"/>
</dbReference>
<name>A0A5Q4VCU6_9BACT</name>
<feature type="domain" description="PEGA" evidence="2">
    <location>
        <begin position="284"/>
        <end position="346"/>
    </location>
</feature>
<dbReference type="Pfam" id="PF08308">
    <property type="entry name" value="PEGA"/>
    <property type="match status" value="1"/>
</dbReference>
<dbReference type="PANTHER" id="PTHR23150">
    <property type="entry name" value="SULFATASE MODIFYING FACTOR 1, 2"/>
    <property type="match status" value="1"/>
</dbReference>
<evidence type="ECO:0000259" key="2">
    <source>
        <dbReference type="Pfam" id="PF08308"/>
    </source>
</evidence>
<accession>A0A5Q4VCU6</accession>
<proteinExistence type="predicted"/>
<feature type="domain" description="Sulfatase-modifying factor enzyme-like" evidence="1">
    <location>
        <begin position="433"/>
        <end position="688"/>
    </location>
</feature>
<dbReference type="Gene3D" id="3.40.50.1460">
    <property type="match status" value="1"/>
</dbReference>
<dbReference type="InterPro" id="IPR051043">
    <property type="entry name" value="Sulfatase_Mod_Factor_Kinase"/>
</dbReference>
<dbReference type="Proteomes" id="UP000321899">
    <property type="component" value="Unassembled WGS sequence"/>
</dbReference>